<name>A0A511KCE5_RHOTO</name>
<dbReference type="Proteomes" id="UP000321518">
    <property type="component" value="Unassembled WGS sequence"/>
</dbReference>
<gene>
    <name evidence="1" type="ORF">Rt10032_c03g1662</name>
</gene>
<protein>
    <submittedName>
        <fullName evidence="1">Uncharacterized protein</fullName>
    </submittedName>
</protein>
<dbReference type="OrthoDB" id="2527920at2759"/>
<dbReference type="AlphaFoldDB" id="A0A511KCE5"/>
<reference evidence="1 2" key="1">
    <citation type="submission" date="2019-07" db="EMBL/GenBank/DDBJ databases">
        <title>Rhodotorula toruloides NBRC10032 genome sequencing.</title>
        <authorList>
            <person name="Shida Y."/>
            <person name="Takaku H."/>
            <person name="Ogasawara W."/>
            <person name="Mori K."/>
        </authorList>
    </citation>
    <scope>NUCLEOTIDE SEQUENCE [LARGE SCALE GENOMIC DNA]</scope>
    <source>
        <strain evidence="1 2">NBRC10032</strain>
    </source>
</reference>
<proteinExistence type="predicted"/>
<sequence>MHDPLSYRVEELTFRVVIVCSPDLERDGCPEDVISGLLELLQLLHSLKHLRFLGVVNLGWDPTDIRIVSVDTMTLHEDVREANRPYEPAPAHPHPNRNLVASQPSLPLRPVDFNPSLNFLTIFPNLRTIYLSGYAPLKNKADEMTPIKPGGASGFIKQHPHLALLLKGVKDSKVVEIFYRTDSVSERELRLRREGPGKKWEGEWWNL</sequence>
<dbReference type="EMBL" id="BJWK01000003">
    <property type="protein sequence ID" value="GEM07645.1"/>
    <property type="molecule type" value="Genomic_DNA"/>
</dbReference>
<evidence type="ECO:0000313" key="2">
    <source>
        <dbReference type="Proteomes" id="UP000321518"/>
    </source>
</evidence>
<accession>A0A511KCE5</accession>
<organism evidence="1 2">
    <name type="scientific">Rhodotorula toruloides</name>
    <name type="common">Yeast</name>
    <name type="synonym">Rhodosporidium toruloides</name>
    <dbReference type="NCBI Taxonomy" id="5286"/>
    <lineage>
        <taxon>Eukaryota</taxon>
        <taxon>Fungi</taxon>
        <taxon>Dikarya</taxon>
        <taxon>Basidiomycota</taxon>
        <taxon>Pucciniomycotina</taxon>
        <taxon>Microbotryomycetes</taxon>
        <taxon>Sporidiobolales</taxon>
        <taxon>Sporidiobolaceae</taxon>
        <taxon>Rhodotorula</taxon>
    </lineage>
</organism>
<evidence type="ECO:0000313" key="1">
    <source>
        <dbReference type="EMBL" id="GEM07645.1"/>
    </source>
</evidence>
<comment type="caution">
    <text evidence="1">The sequence shown here is derived from an EMBL/GenBank/DDBJ whole genome shotgun (WGS) entry which is preliminary data.</text>
</comment>